<name>T2JLE8_CROWT</name>
<dbReference type="GO" id="GO:0051301">
    <property type="term" value="P:cell division"/>
    <property type="evidence" value="ECO:0007669"/>
    <property type="project" value="UniProtKB-KW"/>
</dbReference>
<comment type="caution">
    <text evidence="1">The sequence shown here is derived from an EMBL/GenBank/DDBJ whole genome shotgun (WGS) entry which is preliminary data.</text>
</comment>
<dbReference type="EMBL" id="CAQN01000282">
    <property type="protein sequence ID" value="CCQ65891.1"/>
    <property type="molecule type" value="Genomic_DNA"/>
</dbReference>
<dbReference type="AlphaFoldDB" id="T2JLE8"/>
<protein>
    <submittedName>
        <fullName evidence="1">Cell division protein FtsH</fullName>
    </submittedName>
</protein>
<evidence type="ECO:0000313" key="1">
    <source>
        <dbReference type="EMBL" id="CCQ65891.1"/>
    </source>
</evidence>
<sequence length="53" mass="6044">MEGEEQQFYSAALQMAAHEARLGHGKLAQEIRELIDQAKAQKSVIEKHLLLFH</sequence>
<evidence type="ECO:0000313" key="2">
    <source>
        <dbReference type="Proteomes" id="UP000018130"/>
    </source>
</evidence>
<reference evidence="1 2" key="1">
    <citation type="submission" date="2013-01" db="EMBL/GenBank/DDBJ databases">
        <authorList>
            <person name="Bench S."/>
        </authorList>
    </citation>
    <scope>NUCLEOTIDE SEQUENCE [LARGE SCALE GENOMIC DNA]</scope>
    <source>
        <strain evidence="1 2">WH 0402</strain>
    </source>
</reference>
<reference evidence="1 2" key="2">
    <citation type="submission" date="2013-09" db="EMBL/GenBank/DDBJ databases">
        <title>Whole genome comparison of six Crocosphaera watsonii strains with differing phenotypes.</title>
        <authorList>
            <person name="Bench S.R."/>
            <person name="Heller P."/>
            <person name="Frank I."/>
            <person name="Arciniega M."/>
            <person name="Shilova I.N."/>
            <person name="Zehr J.P."/>
        </authorList>
    </citation>
    <scope>NUCLEOTIDE SEQUENCE [LARGE SCALE GENOMIC DNA]</scope>
    <source>
        <strain evidence="1 2">WH 0402</strain>
    </source>
</reference>
<keyword evidence="1" id="KW-0132">Cell division</keyword>
<organism evidence="1 2">
    <name type="scientific">Crocosphaera watsonii WH 0402</name>
    <dbReference type="NCBI Taxonomy" id="1284629"/>
    <lineage>
        <taxon>Bacteria</taxon>
        <taxon>Bacillati</taxon>
        <taxon>Cyanobacteriota</taxon>
        <taxon>Cyanophyceae</taxon>
        <taxon>Oscillatoriophycideae</taxon>
        <taxon>Chroococcales</taxon>
        <taxon>Aphanothecaceae</taxon>
        <taxon>Crocosphaera</taxon>
    </lineage>
</organism>
<dbReference type="Proteomes" id="UP000018130">
    <property type="component" value="Unassembled WGS sequence"/>
</dbReference>
<keyword evidence="1" id="KW-0131">Cell cycle</keyword>
<gene>
    <name evidence="1" type="ORF">CWATWH0402_1147</name>
</gene>
<proteinExistence type="predicted"/>
<accession>T2JLE8</accession>